<dbReference type="NCBIfam" id="TIGR01737">
    <property type="entry name" value="FGAM_synth_I"/>
    <property type="match status" value="1"/>
</dbReference>
<evidence type="ECO:0000256" key="2">
    <source>
        <dbReference type="ARBA" id="ARBA00022598"/>
    </source>
</evidence>
<feature type="active site" description="Nucleophile" evidence="8">
    <location>
        <position position="86"/>
    </location>
</feature>
<sequence>MKAAVVVFPGSNCDRDLADAFRQAGADVAMVWHKDSTLPEGVDVVGIPGGFSFGDYLRCGAIAARSPITAAVIDHARRGGYALGICNGFQVLTETGVLPGVLMRNAGLKFICKSVDLVVETCESAFTSGYDRGQKISVPVAHHDGNYVADDGLVGQLKAENRIAFTYARDINGSAARIAGVLSENRRVLGMMPHPERAAEPAHGGTDGAALFRSLVDALVRA</sequence>
<dbReference type="RefSeq" id="WP_107893560.1">
    <property type="nucleotide sequence ID" value="NZ_NHSI01000021.1"/>
</dbReference>
<accession>A0A2T5BNU2</accession>
<dbReference type="GO" id="GO:0004642">
    <property type="term" value="F:phosphoribosylformylglycinamidine synthase activity"/>
    <property type="evidence" value="ECO:0007669"/>
    <property type="project" value="UniProtKB-UniRule"/>
</dbReference>
<gene>
    <name evidence="8" type="primary">purQ</name>
    <name evidence="9" type="ORF">C8N32_12712</name>
</gene>
<comment type="subcellular location">
    <subcellularLocation>
        <location evidence="8">Cytoplasm</location>
    </subcellularLocation>
</comment>
<dbReference type="HAMAP" id="MF_00421">
    <property type="entry name" value="PurQ"/>
    <property type="match status" value="1"/>
</dbReference>
<dbReference type="InterPro" id="IPR029062">
    <property type="entry name" value="Class_I_gatase-like"/>
</dbReference>
<dbReference type="NCBIfam" id="NF002957">
    <property type="entry name" value="PRK03619.1"/>
    <property type="match status" value="1"/>
</dbReference>
<dbReference type="GO" id="GO:0004359">
    <property type="term" value="F:glutaminase activity"/>
    <property type="evidence" value="ECO:0007669"/>
    <property type="project" value="UniProtKB-EC"/>
</dbReference>
<dbReference type="EMBL" id="QAAA01000027">
    <property type="protein sequence ID" value="PTN00640.1"/>
    <property type="molecule type" value="Genomic_DNA"/>
</dbReference>
<dbReference type="SUPFAM" id="SSF52317">
    <property type="entry name" value="Class I glutamine amidotransferase-like"/>
    <property type="match status" value="1"/>
</dbReference>
<comment type="caution">
    <text evidence="9">The sequence shown here is derived from an EMBL/GenBank/DDBJ whole genome shotgun (WGS) entry which is preliminary data.</text>
</comment>
<keyword evidence="1 8" id="KW-0963">Cytoplasm</keyword>
<keyword evidence="5 8" id="KW-0378">Hydrolase</keyword>
<keyword evidence="6 8" id="KW-0067">ATP-binding</keyword>
<dbReference type="SMART" id="SM01211">
    <property type="entry name" value="GATase_5"/>
    <property type="match status" value="1"/>
</dbReference>
<evidence type="ECO:0000313" key="10">
    <source>
        <dbReference type="Proteomes" id="UP000243859"/>
    </source>
</evidence>
<dbReference type="PROSITE" id="PS51273">
    <property type="entry name" value="GATASE_TYPE_1"/>
    <property type="match status" value="1"/>
</dbReference>
<comment type="function">
    <text evidence="8">Part of the phosphoribosylformylglycinamidine synthase complex involved in the purines biosynthetic pathway. Catalyzes the ATP-dependent conversion of formylglycinamide ribonucleotide (FGAR) and glutamine to yield formylglycinamidine ribonucleotide (FGAM) and glutamate. The FGAM synthase complex is composed of three subunits. PurQ produces an ammonia molecule by converting glutamine to glutamate. PurL transfers the ammonia molecule to FGAR to form FGAM in an ATP-dependent manner. PurS interacts with PurQ and PurL and is thought to assist in the transfer of the ammonia molecule from PurQ to PurL.</text>
</comment>
<dbReference type="PIRSF" id="PIRSF001586">
    <property type="entry name" value="FGAM_synth_I"/>
    <property type="match status" value="1"/>
</dbReference>
<dbReference type="EC" id="3.5.1.2" evidence="8"/>
<keyword evidence="4 8" id="KW-0658">Purine biosynthesis</keyword>
<dbReference type="GO" id="GO:0005524">
    <property type="term" value="F:ATP binding"/>
    <property type="evidence" value="ECO:0007669"/>
    <property type="project" value="UniProtKB-KW"/>
</dbReference>
<dbReference type="CDD" id="cd01740">
    <property type="entry name" value="GATase1_FGAR_AT"/>
    <property type="match status" value="1"/>
</dbReference>
<name>A0A2T5BNU2_9RHOB</name>
<reference evidence="9 10" key="1">
    <citation type="submission" date="2018-04" db="EMBL/GenBank/DDBJ databases">
        <title>Genomic Encyclopedia of Archaeal and Bacterial Type Strains, Phase II (KMG-II): from individual species to whole genera.</title>
        <authorList>
            <person name="Goeker M."/>
        </authorList>
    </citation>
    <scope>NUCLEOTIDE SEQUENCE [LARGE SCALE GENOMIC DNA]</scope>
    <source>
        <strain evidence="9 10">DSM 18064</strain>
    </source>
</reference>
<keyword evidence="2 8" id="KW-0436">Ligase</keyword>
<comment type="subunit">
    <text evidence="8">Part of the FGAM synthase complex composed of 1 PurL, 1 PurQ and 2 PurS subunits.</text>
</comment>
<dbReference type="Gene3D" id="3.40.50.880">
    <property type="match status" value="1"/>
</dbReference>
<dbReference type="Proteomes" id="UP000243859">
    <property type="component" value="Unassembled WGS sequence"/>
</dbReference>
<feature type="active site" evidence="8">
    <location>
        <position position="194"/>
    </location>
</feature>
<dbReference type="OrthoDB" id="9804441at2"/>
<keyword evidence="3 8" id="KW-0547">Nucleotide-binding</keyword>
<dbReference type="EC" id="6.3.5.3" evidence="8"/>
<comment type="catalytic activity">
    <reaction evidence="8">
        <text>N(2)-formyl-N(1)-(5-phospho-beta-D-ribosyl)glycinamide + L-glutamine + ATP + H2O = 2-formamido-N(1)-(5-O-phospho-beta-D-ribosyl)acetamidine + L-glutamate + ADP + phosphate + H(+)</text>
        <dbReference type="Rhea" id="RHEA:17129"/>
        <dbReference type="ChEBI" id="CHEBI:15377"/>
        <dbReference type="ChEBI" id="CHEBI:15378"/>
        <dbReference type="ChEBI" id="CHEBI:29985"/>
        <dbReference type="ChEBI" id="CHEBI:30616"/>
        <dbReference type="ChEBI" id="CHEBI:43474"/>
        <dbReference type="ChEBI" id="CHEBI:58359"/>
        <dbReference type="ChEBI" id="CHEBI:147286"/>
        <dbReference type="ChEBI" id="CHEBI:147287"/>
        <dbReference type="ChEBI" id="CHEBI:456216"/>
        <dbReference type="EC" id="6.3.5.3"/>
    </reaction>
</comment>
<dbReference type="Pfam" id="PF13507">
    <property type="entry name" value="GATase_5"/>
    <property type="match status" value="1"/>
</dbReference>
<organism evidence="9 10">
    <name type="scientific">Rhodovulum imhoffii</name>
    <dbReference type="NCBI Taxonomy" id="365340"/>
    <lineage>
        <taxon>Bacteria</taxon>
        <taxon>Pseudomonadati</taxon>
        <taxon>Pseudomonadota</taxon>
        <taxon>Alphaproteobacteria</taxon>
        <taxon>Rhodobacterales</taxon>
        <taxon>Paracoccaceae</taxon>
        <taxon>Rhodovulum</taxon>
    </lineage>
</organism>
<evidence type="ECO:0000256" key="4">
    <source>
        <dbReference type="ARBA" id="ARBA00022755"/>
    </source>
</evidence>
<evidence type="ECO:0000256" key="8">
    <source>
        <dbReference type="HAMAP-Rule" id="MF_00421"/>
    </source>
</evidence>
<protein>
    <recommendedName>
        <fullName evidence="8">Phosphoribosylformylglycinamidine synthase subunit PurQ</fullName>
        <shortName evidence="8">FGAM synthase</shortName>
        <ecNumber evidence="8">6.3.5.3</ecNumber>
    </recommendedName>
    <alternativeName>
        <fullName evidence="8">Formylglycinamide ribonucleotide amidotransferase subunit I</fullName>
        <shortName evidence="8">FGAR amidotransferase I</shortName>
        <shortName evidence="8">FGAR-AT I</shortName>
    </alternativeName>
    <alternativeName>
        <fullName evidence="8">Glutaminase PurQ</fullName>
        <ecNumber evidence="8">3.5.1.2</ecNumber>
    </alternativeName>
    <alternativeName>
        <fullName evidence="8">Phosphoribosylformylglycinamidine synthase subunit I</fullName>
    </alternativeName>
</protein>
<dbReference type="PANTHER" id="PTHR47552">
    <property type="entry name" value="PHOSPHORIBOSYLFORMYLGLYCINAMIDINE SYNTHASE SUBUNIT PURQ"/>
    <property type="match status" value="1"/>
</dbReference>
<evidence type="ECO:0000256" key="5">
    <source>
        <dbReference type="ARBA" id="ARBA00022801"/>
    </source>
</evidence>
<comment type="catalytic activity">
    <reaction evidence="8">
        <text>L-glutamine + H2O = L-glutamate + NH4(+)</text>
        <dbReference type="Rhea" id="RHEA:15889"/>
        <dbReference type="ChEBI" id="CHEBI:15377"/>
        <dbReference type="ChEBI" id="CHEBI:28938"/>
        <dbReference type="ChEBI" id="CHEBI:29985"/>
        <dbReference type="ChEBI" id="CHEBI:58359"/>
        <dbReference type="EC" id="3.5.1.2"/>
    </reaction>
</comment>
<evidence type="ECO:0000256" key="7">
    <source>
        <dbReference type="ARBA" id="ARBA00022962"/>
    </source>
</evidence>
<dbReference type="UniPathway" id="UPA00074">
    <property type="reaction ID" value="UER00128"/>
</dbReference>
<dbReference type="GO" id="GO:0006189">
    <property type="term" value="P:'de novo' IMP biosynthetic process"/>
    <property type="evidence" value="ECO:0007669"/>
    <property type="project" value="UniProtKB-UniRule"/>
</dbReference>
<dbReference type="InterPro" id="IPR010075">
    <property type="entry name" value="PRibForGlyAmidine_synth_PurQ"/>
</dbReference>
<evidence type="ECO:0000256" key="3">
    <source>
        <dbReference type="ARBA" id="ARBA00022741"/>
    </source>
</evidence>
<evidence type="ECO:0000313" key="9">
    <source>
        <dbReference type="EMBL" id="PTN00640.1"/>
    </source>
</evidence>
<evidence type="ECO:0000256" key="1">
    <source>
        <dbReference type="ARBA" id="ARBA00022490"/>
    </source>
</evidence>
<keyword evidence="7 8" id="KW-0315">Glutamine amidotransferase</keyword>
<proteinExistence type="inferred from homology"/>
<feature type="active site" evidence="8">
    <location>
        <position position="196"/>
    </location>
</feature>
<dbReference type="GO" id="GO:0005737">
    <property type="term" value="C:cytoplasm"/>
    <property type="evidence" value="ECO:0007669"/>
    <property type="project" value="UniProtKB-SubCell"/>
</dbReference>
<evidence type="ECO:0000256" key="6">
    <source>
        <dbReference type="ARBA" id="ARBA00022840"/>
    </source>
</evidence>
<comment type="pathway">
    <text evidence="8">Purine metabolism; IMP biosynthesis via de novo pathway; 5-amino-1-(5-phospho-D-ribosyl)imidazole from N(2)-formyl-N(1)-(5-phospho-D-ribosyl)glycinamide: step 1/2.</text>
</comment>
<dbReference type="AlphaFoldDB" id="A0A2T5BNU2"/>
<keyword evidence="10" id="KW-1185">Reference proteome</keyword>
<dbReference type="PANTHER" id="PTHR47552:SF1">
    <property type="entry name" value="PHOSPHORIBOSYLFORMYLGLYCINAMIDINE SYNTHASE SUBUNIT PURQ"/>
    <property type="match status" value="1"/>
</dbReference>